<dbReference type="AlphaFoldDB" id="A0AA35ZII3"/>
<keyword evidence="3" id="KW-1185">Reference proteome</keyword>
<keyword evidence="1" id="KW-0812">Transmembrane</keyword>
<protein>
    <recommendedName>
        <fullName evidence="4">Transmembrane protein</fullName>
    </recommendedName>
</protein>
<accession>A0AA35ZII3</accession>
<name>A0AA35ZII3_LACSI</name>
<evidence type="ECO:0000313" key="3">
    <source>
        <dbReference type="Proteomes" id="UP001177003"/>
    </source>
</evidence>
<proteinExistence type="predicted"/>
<feature type="transmembrane region" description="Helical" evidence="1">
    <location>
        <begin position="37"/>
        <end position="61"/>
    </location>
</feature>
<sequence>MPLKMEIVGANPSTSEVVVVDRRCRSSGSCDHHISSLFLAIVVASFHGGLFSVTTIVTVWLGSVTQVIGLATVTTIIFRRRCFFCFMIMGLSSCRLPPTLRLLLCGYMSSVMRVLVSTHVACEDVFKWLENGGDPKGSKV</sequence>
<feature type="transmembrane region" description="Helical" evidence="1">
    <location>
        <begin position="67"/>
        <end position="91"/>
    </location>
</feature>
<evidence type="ECO:0000256" key="1">
    <source>
        <dbReference type="SAM" id="Phobius"/>
    </source>
</evidence>
<dbReference type="EMBL" id="OX465083">
    <property type="protein sequence ID" value="CAI9292774.1"/>
    <property type="molecule type" value="Genomic_DNA"/>
</dbReference>
<keyword evidence="1" id="KW-1133">Transmembrane helix</keyword>
<reference evidence="2" key="1">
    <citation type="submission" date="2023-04" db="EMBL/GenBank/DDBJ databases">
        <authorList>
            <person name="Vijverberg K."/>
            <person name="Xiong W."/>
            <person name="Schranz E."/>
        </authorList>
    </citation>
    <scope>NUCLEOTIDE SEQUENCE</scope>
</reference>
<evidence type="ECO:0000313" key="2">
    <source>
        <dbReference type="EMBL" id="CAI9292774.1"/>
    </source>
</evidence>
<gene>
    <name evidence="2" type="ORF">LSALG_LOCUS31820</name>
</gene>
<organism evidence="2 3">
    <name type="scientific">Lactuca saligna</name>
    <name type="common">Willowleaf lettuce</name>
    <dbReference type="NCBI Taxonomy" id="75948"/>
    <lineage>
        <taxon>Eukaryota</taxon>
        <taxon>Viridiplantae</taxon>
        <taxon>Streptophyta</taxon>
        <taxon>Embryophyta</taxon>
        <taxon>Tracheophyta</taxon>
        <taxon>Spermatophyta</taxon>
        <taxon>Magnoliopsida</taxon>
        <taxon>eudicotyledons</taxon>
        <taxon>Gunneridae</taxon>
        <taxon>Pentapetalae</taxon>
        <taxon>asterids</taxon>
        <taxon>campanulids</taxon>
        <taxon>Asterales</taxon>
        <taxon>Asteraceae</taxon>
        <taxon>Cichorioideae</taxon>
        <taxon>Cichorieae</taxon>
        <taxon>Lactucinae</taxon>
        <taxon>Lactuca</taxon>
    </lineage>
</organism>
<keyword evidence="1" id="KW-0472">Membrane</keyword>
<evidence type="ECO:0008006" key="4">
    <source>
        <dbReference type="Google" id="ProtNLM"/>
    </source>
</evidence>
<dbReference type="Proteomes" id="UP001177003">
    <property type="component" value="Chromosome 7"/>
</dbReference>